<dbReference type="RefSeq" id="WP_062692282.1">
    <property type="nucleotide sequence ID" value="NZ_AP024851.1"/>
</dbReference>
<evidence type="ECO:0000313" key="1">
    <source>
        <dbReference type="EMBL" id="MDO6541507.1"/>
    </source>
</evidence>
<sequence>MAKTRCSLATGKQVIVAILIVFGLFISVCCRNKLPVGIIAIRSDDVDYTVELAIQDVPTKWSKPIHNWKAVMNRFIIEFEDHLKDHI</sequence>
<protein>
    <submittedName>
        <fullName evidence="1">Uncharacterized protein</fullName>
    </submittedName>
</protein>
<organism evidence="1 2">
    <name type="scientific">Photobacterium sanguinicancri</name>
    <dbReference type="NCBI Taxonomy" id="875932"/>
    <lineage>
        <taxon>Bacteria</taxon>
        <taxon>Pseudomonadati</taxon>
        <taxon>Pseudomonadota</taxon>
        <taxon>Gammaproteobacteria</taxon>
        <taxon>Vibrionales</taxon>
        <taxon>Vibrionaceae</taxon>
        <taxon>Photobacterium</taxon>
    </lineage>
</organism>
<dbReference type="Proteomes" id="UP001170624">
    <property type="component" value="Unassembled WGS sequence"/>
</dbReference>
<accession>A0AAW7XZU2</accession>
<gene>
    <name evidence="1" type="ORF">Q4568_03130</name>
</gene>
<name>A0AAW7XZU2_9GAMM</name>
<evidence type="ECO:0000313" key="2">
    <source>
        <dbReference type="Proteomes" id="UP001170624"/>
    </source>
</evidence>
<reference evidence="1" key="1">
    <citation type="submission" date="2023-07" db="EMBL/GenBank/DDBJ databases">
        <title>Genome content predicts the carbon catabolic preferences of heterotrophic bacteria.</title>
        <authorList>
            <person name="Gralka M."/>
        </authorList>
    </citation>
    <scope>NUCLEOTIDE SEQUENCE</scope>
    <source>
        <strain evidence="1">G2M05</strain>
    </source>
</reference>
<dbReference type="EMBL" id="JAUOPU010000002">
    <property type="protein sequence ID" value="MDO6541507.1"/>
    <property type="molecule type" value="Genomic_DNA"/>
</dbReference>
<comment type="caution">
    <text evidence="1">The sequence shown here is derived from an EMBL/GenBank/DDBJ whole genome shotgun (WGS) entry which is preliminary data.</text>
</comment>
<dbReference type="AlphaFoldDB" id="A0AAW7XZU2"/>
<proteinExistence type="predicted"/>